<evidence type="ECO:0000256" key="1">
    <source>
        <dbReference type="ARBA" id="ARBA00004202"/>
    </source>
</evidence>
<keyword evidence="3" id="KW-1003">Cell membrane</keyword>
<evidence type="ECO:0000313" key="8">
    <source>
        <dbReference type="Proteomes" id="UP000243524"/>
    </source>
</evidence>
<name>A0A2I0QTW6_9BACI</name>
<dbReference type="EMBL" id="PJNH01000002">
    <property type="protein sequence ID" value="PKR77783.1"/>
    <property type="molecule type" value="Genomic_DNA"/>
</dbReference>
<dbReference type="Pfam" id="PF04464">
    <property type="entry name" value="Glyphos_transf"/>
    <property type="match status" value="1"/>
</dbReference>
<dbReference type="SUPFAM" id="SSF53756">
    <property type="entry name" value="UDP-Glycosyltransferase/glycogen phosphorylase"/>
    <property type="match status" value="1"/>
</dbReference>
<gene>
    <name evidence="7" type="ORF">CEY16_07580</name>
</gene>
<comment type="similarity">
    <text evidence="2">Belongs to the CDP-glycerol glycerophosphotransferase family.</text>
</comment>
<keyword evidence="6" id="KW-0472">Membrane</keyword>
<comment type="caution">
    <text evidence="7">The sequence shown here is derived from an EMBL/GenBank/DDBJ whole genome shotgun (WGS) entry which is preliminary data.</text>
</comment>
<dbReference type="GO" id="GO:0005886">
    <property type="term" value="C:plasma membrane"/>
    <property type="evidence" value="ECO:0007669"/>
    <property type="project" value="UniProtKB-SubCell"/>
</dbReference>
<dbReference type="AlphaFoldDB" id="A0A2I0QTW6"/>
<organism evidence="7 8">
    <name type="scientific">Halalkalibacillus sediminis</name>
    <dbReference type="NCBI Taxonomy" id="2018042"/>
    <lineage>
        <taxon>Bacteria</taxon>
        <taxon>Bacillati</taxon>
        <taxon>Bacillota</taxon>
        <taxon>Bacilli</taxon>
        <taxon>Bacillales</taxon>
        <taxon>Bacillaceae</taxon>
        <taxon>Halalkalibacillus</taxon>
    </lineage>
</organism>
<accession>A0A2I0QTW6</accession>
<keyword evidence="5" id="KW-0777">Teichoic acid biosynthesis</keyword>
<evidence type="ECO:0000256" key="5">
    <source>
        <dbReference type="ARBA" id="ARBA00022944"/>
    </source>
</evidence>
<protein>
    <submittedName>
        <fullName evidence="7">CDP-glycerol--glycerophosphate glycerophosphotransferase</fullName>
    </submittedName>
</protein>
<evidence type="ECO:0000256" key="3">
    <source>
        <dbReference type="ARBA" id="ARBA00022475"/>
    </source>
</evidence>
<dbReference type="InterPro" id="IPR043149">
    <property type="entry name" value="TagF_N"/>
</dbReference>
<dbReference type="GO" id="GO:0019350">
    <property type="term" value="P:teichoic acid biosynthetic process"/>
    <property type="evidence" value="ECO:0007669"/>
    <property type="project" value="UniProtKB-KW"/>
</dbReference>
<sequence>MNFLKKKIFNFLRSKRALKYFKLVFKTVGKLPKKKDLVVFESFHGKQYSDSPRAIYEYMREYNKEAILIWSVDRRSLKLFEELGLPHVRRFSIKWFLTMPRAKYWVNNVRLPNWLPKPNDTIYVQTWHGTPLKRLGIDIEEVHMPGTNTDKYKRNFTNESKNWNYLISPNRYSTEIFKRAFDYSGKVIESGYPRNDFLSNHTDQDIYEIKSNLGIFEDKKVILYAPTWRDDQFYSKGKYRFDIKLDLSLLQKELGNDYVVLLRMHYLIAENLDLADFEGFAFDVSKHLDIRELFVISDLLITDYSSVFFDFANLRRPILFYVYDLERYENTLRGFYFDFKNEAPGPLTMTTRETIDAIKGYEANGFELETHFEEFYKRFCYLEDGKATERVVQEFYQY</sequence>
<dbReference type="GO" id="GO:0047355">
    <property type="term" value="F:CDP-glycerol glycerophosphotransferase activity"/>
    <property type="evidence" value="ECO:0007669"/>
    <property type="project" value="InterPro"/>
</dbReference>
<dbReference type="OrthoDB" id="9811865at2"/>
<dbReference type="InterPro" id="IPR051612">
    <property type="entry name" value="Teichoic_Acid_Biosynth"/>
</dbReference>
<evidence type="ECO:0000256" key="2">
    <source>
        <dbReference type="ARBA" id="ARBA00010488"/>
    </source>
</evidence>
<reference evidence="7 8" key="1">
    <citation type="submission" date="2017-06" db="EMBL/GenBank/DDBJ databases">
        <title>the draft geome sequence of Illustriluteabacillus marina B3227.</title>
        <authorList>
            <person name="He R.-H."/>
            <person name="Du Z.-J."/>
        </authorList>
    </citation>
    <scope>NUCLEOTIDE SEQUENCE [LARGE SCALE GENOMIC DNA]</scope>
    <source>
        <strain evidence="7 8">B3227</strain>
    </source>
</reference>
<evidence type="ECO:0000313" key="7">
    <source>
        <dbReference type="EMBL" id="PKR77783.1"/>
    </source>
</evidence>
<keyword evidence="4 7" id="KW-0808">Transferase</keyword>
<evidence type="ECO:0000256" key="6">
    <source>
        <dbReference type="ARBA" id="ARBA00023136"/>
    </source>
</evidence>
<dbReference type="PANTHER" id="PTHR37316">
    <property type="entry name" value="TEICHOIC ACID GLYCEROL-PHOSPHATE PRIMASE"/>
    <property type="match status" value="1"/>
</dbReference>
<comment type="subcellular location">
    <subcellularLocation>
        <location evidence="1">Cell membrane</location>
        <topology evidence="1">Peripheral membrane protein</topology>
    </subcellularLocation>
</comment>
<dbReference type="InterPro" id="IPR007554">
    <property type="entry name" value="Glycerophosphate_synth"/>
</dbReference>
<dbReference type="PANTHER" id="PTHR37316:SF3">
    <property type="entry name" value="TEICHOIC ACID GLYCEROL-PHOSPHATE TRANSFERASE"/>
    <property type="match status" value="1"/>
</dbReference>
<keyword evidence="8" id="KW-1185">Reference proteome</keyword>
<evidence type="ECO:0000256" key="4">
    <source>
        <dbReference type="ARBA" id="ARBA00022679"/>
    </source>
</evidence>
<dbReference type="Gene3D" id="3.40.50.12580">
    <property type="match status" value="1"/>
</dbReference>
<dbReference type="Gene3D" id="3.40.50.11820">
    <property type="match status" value="1"/>
</dbReference>
<proteinExistence type="inferred from homology"/>
<dbReference type="Proteomes" id="UP000243524">
    <property type="component" value="Unassembled WGS sequence"/>
</dbReference>
<dbReference type="InterPro" id="IPR043148">
    <property type="entry name" value="TagF_C"/>
</dbReference>